<gene>
    <name evidence="3" type="ORF">BDP27DRAFT_1157984</name>
</gene>
<protein>
    <recommendedName>
        <fullName evidence="1">non-specific serine/threonine protein kinase</fullName>
        <ecNumber evidence="1">2.7.11.1</ecNumber>
    </recommendedName>
</protein>
<evidence type="ECO:0000313" key="3">
    <source>
        <dbReference type="EMBL" id="KAF9077951.1"/>
    </source>
</evidence>
<dbReference type="PANTHER" id="PTHR11909">
    <property type="entry name" value="CASEIN KINASE-RELATED"/>
    <property type="match status" value="1"/>
</dbReference>
<organism evidence="3 4">
    <name type="scientific">Rhodocollybia butyracea</name>
    <dbReference type="NCBI Taxonomy" id="206335"/>
    <lineage>
        <taxon>Eukaryota</taxon>
        <taxon>Fungi</taxon>
        <taxon>Dikarya</taxon>
        <taxon>Basidiomycota</taxon>
        <taxon>Agaricomycotina</taxon>
        <taxon>Agaricomycetes</taxon>
        <taxon>Agaricomycetidae</taxon>
        <taxon>Agaricales</taxon>
        <taxon>Marasmiineae</taxon>
        <taxon>Omphalotaceae</taxon>
        <taxon>Rhodocollybia</taxon>
    </lineage>
</organism>
<dbReference type="InterPro" id="IPR011009">
    <property type="entry name" value="Kinase-like_dom_sf"/>
</dbReference>
<keyword evidence="4" id="KW-1185">Reference proteome</keyword>
<feature type="non-terminal residue" evidence="3">
    <location>
        <position position="1"/>
    </location>
</feature>
<dbReference type="PROSITE" id="PS50011">
    <property type="entry name" value="PROTEIN_KINASE_DOM"/>
    <property type="match status" value="1"/>
</dbReference>
<name>A0A9P5Q9R1_9AGAR</name>
<dbReference type="InterPro" id="IPR000719">
    <property type="entry name" value="Prot_kinase_dom"/>
</dbReference>
<dbReference type="SMART" id="SM00220">
    <property type="entry name" value="S_TKc"/>
    <property type="match status" value="1"/>
</dbReference>
<evidence type="ECO:0000259" key="2">
    <source>
        <dbReference type="PROSITE" id="PS50011"/>
    </source>
</evidence>
<dbReference type="EC" id="2.7.11.1" evidence="1"/>
<dbReference type="Pfam" id="PF00069">
    <property type="entry name" value="Pkinase"/>
    <property type="match status" value="1"/>
</dbReference>
<dbReference type="SUPFAM" id="SSF56112">
    <property type="entry name" value="Protein kinase-like (PK-like)"/>
    <property type="match status" value="1"/>
</dbReference>
<dbReference type="AlphaFoldDB" id="A0A9P5Q9R1"/>
<keyword evidence="3" id="KW-0418">Kinase</keyword>
<accession>A0A9P5Q9R1</accession>
<feature type="domain" description="Protein kinase" evidence="2">
    <location>
        <begin position="1"/>
        <end position="255"/>
    </location>
</feature>
<evidence type="ECO:0000256" key="1">
    <source>
        <dbReference type="ARBA" id="ARBA00012513"/>
    </source>
</evidence>
<dbReference type="Gene3D" id="1.10.510.10">
    <property type="entry name" value="Transferase(Phosphotransferase) domain 1"/>
    <property type="match status" value="1"/>
</dbReference>
<dbReference type="GO" id="GO:0005524">
    <property type="term" value="F:ATP binding"/>
    <property type="evidence" value="ECO:0007669"/>
    <property type="project" value="InterPro"/>
</dbReference>
<dbReference type="InterPro" id="IPR050235">
    <property type="entry name" value="CK1_Ser-Thr_kinase"/>
</dbReference>
<dbReference type="EMBL" id="JADNRY010000002">
    <property type="protein sequence ID" value="KAF9077951.1"/>
    <property type="molecule type" value="Genomic_DNA"/>
</dbReference>
<reference evidence="3" key="1">
    <citation type="submission" date="2020-11" db="EMBL/GenBank/DDBJ databases">
        <authorList>
            <consortium name="DOE Joint Genome Institute"/>
            <person name="Ahrendt S."/>
            <person name="Riley R."/>
            <person name="Andreopoulos W."/>
            <person name="Labutti K."/>
            <person name="Pangilinan J."/>
            <person name="Ruiz-Duenas F.J."/>
            <person name="Barrasa J.M."/>
            <person name="Sanchez-Garcia M."/>
            <person name="Camarero S."/>
            <person name="Miyauchi S."/>
            <person name="Serrano A."/>
            <person name="Linde D."/>
            <person name="Babiker R."/>
            <person name="Drula E."/>
            <person name="Ayuso-Fernandez I."/>
            <person name="Pacheco R."/>
            <person name="Padilla G."/>
            <person name="Ferreira P."/>
            <person name="Barriuso J."/>
            <person name="Kellner H."/>
            <person name="Castanera R."/>
            <person name="Alfaro M."/>
            <person name="Ramirez L."/>
            <person name="Pisabarro A.G."/>
            <person name="Kuo A."/>
            <person name="Tritt A."/>
            <person name="Lipzen A."/>
            <person name="He G."/>
            <person name="Yan M."/>
            <person name="Ng V."/>
            <person name="Cullen D."/>
            <person name="Martin F."/>
            <person name="Rosso M.-N."/>
            <person name="Henrissat B."/>
            <person name="Hibbett D."/>
            <person name="Martinez A.T."/>
            <person name="Grigoriev I.V."/>
        </authorList>
    </citation>
    <scope>NUCLEOTIDE SEQUENCE</scope>
    <source>
        <strain evidence="3">AH 40177</strain>
    </source>
</reference>
<dbReference type="GO" id="GO:0004674">
    <property type="term" value="F:protein serine/threonine kinase activity"/>
    <property type="evidence" value="ECO:0007669"/>
    <property type="project" value="UniProtKB-EC"/>
</dbReference>
<sequence>GIVDQYLSPAGELVAIKRERALSRITCSTLEYEYKLYQVLAGHPSIPRVYAYGTKMITDLEFRVMVMELLGPTVEDRFRESRKEFTAERSAKVGLGMLTAVKYLHSQGFIHRDLKPKNFLFGRDDQPNRDTVHIVDFGLARRYRDRDTNVHFAPGKGTVMGTLLYSSPGVHLGQALSRRDDLQTLLYILIRLFRGSLPWEKLSGGTEKHHKKRLEEKKCLWTPARLCQGLPQELERFVSHCFSLEWSGDPDYDFL</sequence>
<evidence type="ECO:0000313" key="4">
    <source>
        <dbReference type="Proteomes" id="UP000772434"/>
    </source>
</evidence>
<proteinExistence type="predicted"/>
<dbReference type="InterPro" id="IPR008271">
    <property type="entry name" value="Ser/Thr_kinase_AS"/>
</dbReference>
<keyword evidence="3" id="KW-0808">Transferase</keyword>
<dbReference type="Proteomes" id="UP000772434">
    <property type="component" value="Unassembled WGS sequence"/>
</dbReference>
<comment type="caution">
    <text evidence="3">The sequence shown here is derived from an EMBL/GenBank/DDBJ whole genome shotgun (WGS) entry which is preliminary data.</text>
</comment>
<dbReference type="PROSITE" id="PS00108">
    <property type="entry name" value="PROTEIN_KINASE_ST"/>
    <property type="match status" value="1"/>
</dbReference>
<dbReference type="OrthoDB" id="5979581at2759"/>
<feature type="non-terminal residue" evidence="3">
    <location>
        <position position="255"/>
    </location>
</feature>